<keyword evidence="2" id="KW-1185">Reference proteome</keyword>
<evidence type="ECO:0000313" key="3">
    <source>
        <dbReference type="WBParaSite" id="MhA1_Contig1742.frz3.gene3"/>
    </source>
</evidence>
<evidence type="ECO:0000313" key="2">
    <source>
        <dbReference type="Proteomes" id="UP000095281"/>
    </source>
</evidence>
<dbReference type="AlphaFoldDB" id="A0A1I8BA32"/>
<feature type="region of interest" description="Disordered" evidence="1">
    <location>
        <begin position="1"/>
        <end position="128"/>
    </location>
</feature>
<dbReference type="OMA" id="NTITHCG"/>
<protein>
    <submittedName>
        <fullName evidence="3">GPS domain-containing protein</fullName>
    </submittedName>
</protein>
<name>A0A1I8BA32_MELHA</name>
<organism evidence="2 3">
    <name type="scientific">Meloidogyne hapla</name>
    <name type="common">Root-knot nematode worm</name>
    <dbReference type="NCBI Taxonomy" id="6305"/>
    <lineage>
        <taxon>Eukaryota</taxon>
        <taxon>Metazoa</taxon>
        <taxon>Ecdysozoa</taxon>
        <taxon>Nematoda</taxon>
        <taxon>Chromadorea</taxon>
        <taxon>Rhabditida</taxon>
        <taxon>Tylenchina</taxon>
        <taxon>Tylenchomorpha</taxon>
        <taxon>Tylenchoidea</taxon>
        <taxon>Meloidogynidae</taxon>
        <taxon>Meloidogyninae</taxon>
        <taxon>Meloidogyne</taxon>
    </lineage>
</organism>
<evidence type="ECO:0000256" key="1">
    <source>
        <dbReference type="SAM" id="MobiDB-lite"/>
    </source>
</evidence>
<dbReference type="WBParaSite" id="MhA1_Contig1742.frz3.gene3">
    <property type="protein sequence ID" value="MhA1_Contig1742.frz3.gene3"/>
    <property type="gene ID" value="MhA1_Contig1742.frz3.gene3"/>
</dbReference>
<dbReference type="Proteomes" id="UP000095281">
    <property type="component" value="Unplaced"/>
</dbReference>
<accession>A0A1I8BA32</accession>
<sequence length="381" mass="38777">MDPTTPASTTTATPSTSTTAGTAIATTSTSTPASTMTATPLTTPASTTTATPSTSTTAGTAIATTSTSTPASTMTATPLTTPASTTTATPSTSTTAGTAIATTSTSTPASTMTATPLTTPASTTTATPSTTTTTQIALAHAAEAVLFTQISLIEVSRHFDAANNTDLPLDTAEATLLAATATSEMADVVSISSHTTSRVAQANLPGQANLVEASSLIGQSIEALTRAFVATVETIRGVVNVVVWPWLVTENTTNTITHCGSEATTSSSEAALRVATALNLLADSASEGDNEFLARAIRQNSNAMLNTAIAASTTANISTMTANLARVAPLGIPTDEIRLERELIETNQQLVLDVQRESDVSIQLAERAVQAMTRQNNPDPN</sequence>
<reference evidence="3" key="1">
    <citation type="submission" date="2016-11" db="UniProtKB">
        <authorList>
            <consortium name="WormBaseParasite"/>
        </authorList>
    </citation>
    <scope>IDENTIFICATION</scope>
</reference>
<proteinExistence type="predicted"/>